<dbReference type="AlphaFoldDB" id="A0A5E6XJ50"/>
<proteinExistence type="predicted"/>
<evidence type="ECO:0000313" key="2">
    <source>
        <dbReference type="EMBL" id="VVN40685.1"/>
    </source>
</evidence>
<accession>A0A5E6XJ50</accession>
<dbReference type="Pfam" id="PF03538">
    <property type="entry name" value="VRP1"/>
    <property type="match status" value="1"/>
</dbReference>
<dbReference type="InterPro" id="IPR018003">
    <property type="entry name" value="Insecticidal_toxin/plasmid_vir"/>
</dbReference>
<evidence type="ECO:0000313" key="3">
    <source>
        <dbReference type="Proteomes" id="UP000327167"/>
    </source>
</evidence>
<dbReference type="RefSeq" id="WP_150652564.1">
    <property type="nucleotide sequence ID" value="NZ_CABVHJ010000025.1"/>
</dbReference>
<name>A0A5E6XJ50_PSEFL</name>
<evidence type="ECO:0000256" key="1">
    <source>
        <dbReference type="ARBA" id="ARBA00023026"/>
    </source>
</evidence>
<keyword evidence="1" id="KW-0843">Virulence</keyword>
<dbReference type="InterPro" id="IPR013783">
    <property type="entry name" value="Ig-like_fold"/>
</dbReference>
<sequence>MTAASRPVVQMFEQIFGEAQIAEDAGLGKLRSYLEQGGSIFPLVEKGAQALVSEHQLSVGDAQQLIRRANSYVTYIRREFIEHTLKGDKTTQTDPSSGLLSMVDGPKYELIFGTPFDDMCPPEALESCISPVAYLIDLLRWVLLRIEPNGDAEEKLLLHDRRTDLKLLSVDGPAVHQAVSSVDIIIAVLEKFITAEQPGSIEDALITARYPNGLPYYQHWVTIDGVARSKGLSVGDFGRTIDLSYPYFLPSVVSAARNTRALAHASRLGPYQRNLLTEPMYALSHADEFYRDNFDTVRPSWANLNQVSYFGEATKLGAVEIERLLSVGDFAPVRSANIDYVEDPDVFAESARSGSVYINANVHPGIRINYAEQGFLNRLTIQPETQAGLTAIDRMNRKLRLDNWLELPSDQVDTLLSAAIRAEARSTDSAPTWKISANVVHALGLFQHLRERYRCTAADFAVIVDQLSIYGRGETLSQFDQIFNGQGAYREPLKLGEGLFPVTPVPGEADLTISQLCNGLGIDLQTYHYLALAVAGAYKREDTLLLTPAIVSSFCRLVILPRLFNMTPVEGVLMLTLLGGQQWLDGLAGVPLINASASSKPDVLSLVEAMDTCVQWCEQSNLPVLWVLQHIAVPQRVSIASESDLQFFDQITNLLPAARLSNDAFLSAGVPSIGSASLMDFLSTIRDGRGLVDHYGLVLPYAGTLEEYEAFARSKLLWVVENAFGGLDKSVHDSLLNTMLAVILQARDAQVSLLKETLAVYAGIPAGHTIPILSWAKATTHFLLDQVVSHIAQGRRDAGGPLFDLLAEVRRRSEVAMTLNLSAELLQDYLDYGHKVWFGKDPNAEPELSVRTLYYLSTLTRAFDLGRQPPQKLLDYLRQVNALPEVTGNGLRLAQQASAIRLAEFFGWSTQDVRDSLKLIDKSGNLVLGDLIELDLLMRVRVLSGKTGMDASTIFQIGNLPETVDKEAYAKAAELALLNESRAQAPLVHAPGDLKALVKTRSQIIDSNSLIAKKPGEKATYRVTVTDAADIPLSGVNVYWQTTLGTMRNKATDIKGQVEVEYRPGEVMGTDQVLYWLDLFEPEPAGPIDIVSDAQSMGFPGELKSPIPLGIVPRGQEVELYATAEDRYGNLGKDVFLKWFAVSGAPANANQAIIRPPDGSTNQEGQTRVVVSSPTGGTFIFSVRTDGNGSEAYFEPITFAGDEAGQ</sequence>
<evidence type="ECO:0008006" key="4">
    <source>
        <dbReference type="Google" id="ProtNLM"/>
    </source>
</evidence>
<protein>
    <recommendedName>
        <fullName evidence="4">Virulence plasmid 28 protein</fullName>
    </recommendedName>
</protein>
<dbReference type="Gene3D" id="2.60.40.10">
    <property type="entry name" value="Immunoglobulins"/>
    <property type="match status" value="1"/>
</dbReference>
<dbReference type="EMBL" id="CABVHJ010000025">
    <property type="protein sequence ID" value="VVN40685.1"/>
    <property type="molecule type" value="Genomic_DNA"/>
</dbReference>
<organism evidence="2 3">
    <name type="scientific">Pseudomonas fluorescens</name>
    <dbReference type="NCBI Taxonomy" id="294"/>
    <lineage>
        <taxon>Bacteria</taxon>
        <taxon>Pseudomonadati</taxon>
        <taxon>Pseudomonadota</taxon>
        <taxon>Gammaproteobacteria</taxon>
        <taxon>Pseudomonadales</taxon>
        <taxon>Pseudomonadaceae</taxon>
        <taxon>Pseudomonas</taxon>
    </lineage>
</organism>
<reference evidence="2 3" key="1">
    <citation type="submission" date="2019-09" db="EMBL/GenBank/DDBJ databases">
        <authorList>
            <person name="Chandra G."/>
            <person name="Truman W A."/>
        </authorList>
    </citation>
    <scope>NUCLEOTIDE SEQUENCE [LARGE SCALE GENOMIC DNA]</scope>
    <source>
        <strain evidence="2">PS655</strain>
    </source>
</reference>
<gene>
    <name evidence="2" type="ORF">PS655_05416</name>
</gene>
<dbReference type="Proteomes" id="UP000327167">
    <property type="component" value="Unassembled WGS sequence"/>
</dbReference>